<sequence length="113" mass="13675">MLRFSFQGIYLSEDLTLFQMSRTLLWKGFLKEWCRGQQRIVLQFREKILTIRNVKQLPKPQKPLVDELIFPQILDQVVGVDRNFLLFRLTKFLLFEYFLRGPLQCQLMMFQTV</sequence>
<dbReference type="EMBL" id="HBUF01096919">
    <property type="protein sequence ID" value="CAG6637095.1"/>
    <property type="molecule type" value="Transcribed_RNA"/>
</dbReference>
<dbReference type="EMBL" id="HBUF01096916">
    <property type="protein sequence ID" value="CAG6637066.1"/>
    <property type="molecule type" value="Transcribed_RNA"/>
</dbReference>
<name>A0A8D8VWG9_9HEMI</name>
<proteinExistence type="predicted"/>
<accession>A0A8D8VWG9</accession>
<dbReference type="AlphaFoldDB" id="A0A8D8VWG9"/>
<organism evidence="1">
    <name type="scientific">Cacopsylla melanoneura</name>
    <dbReference type="NCBI Taxonomy" id="428564"/>
    <lineage>
        <taxon>Eukaryota</taxon>
        <taxon>Metazoa</taxon>
        <taxon>Ecdysozoa</taxon>
        <taxon>Arthropoda</taxon>
        <taxon>Hexapoda</taxon>
        <taxon>Insecta</taxon>
        <taxon>Pterygota</taxon>
        <taxon>Neoptera</taxon>
        <taxon>Paraneoptera</taxon>
        <taxon>Hemiptera</taxon>
        <taxon>Sternorrhyncha</taxon>
        <taxon>Psylloidea</taxon>
        <taxon>Psyllidae</taxon>
        <taxon>Psyllinae</taxon>
        <taxon>Cacopsylla</taxon>
    </lineage>
</organism>
<dbReference type="EMBL" id="HBUF01096918">
    <property type="protein sequence ID" value="CAG6637083.1"/>
    <property type="molecule type" value="Transcribed_RNA"/>
</dbReference>
<reference evidence="1" key="1">
    <citation type="submission" date="2021-05" db="EMBL/GenBank/DDBJ databases">
        <authorList>
            <person name="Alioto T."/>
            <person name="Alioto T."/>
            <person name="Gomez Garrido J."/>
        </authorList>
    </citation>
    <scope>NUCLEOTIDE SEQUENCE</scope>
</reference>
<protein>
    <submittedName>
        <fullName evidence="1">Uncharacterized protein</fullName>
    </submittedName>
</protein>
<evidence type="ECO:0000313" key="1">
    <source>
        <dbReference type="EMBL" id="CAG6637083.1"/>
    </source>
</evidence>